<evidence type="ECO:0000313" key="1">
    <source>
        <dbReference type="EMBL" id="XDJ01042.1"/>
    </source>
</evidence>
<dbReference type="EMBL" id="PP926510">
    <property type="protein sequence ID" value="XDJ01042.1"/>
    <property type="molecule type" value="Genomic_DNA"/>
</dbReference>
<proteinExistence type="predicted"/>
<protein>
    <submittedName>
        <fullName evidence="1">Uncharacterized protein</fullName>
    </submittedName>
</protein>
<accession>A0AB39C3C9</accession>
<sequence>MMINGGKYCLTQHIIQNEYRAGLIPAFLT</sequence>
<name>A0AB39C3C9_9CAUD</name>
<organism evidence="1">
    <name type="scientific">Klebsiella phage PMBT64</name>
    <dbReference type="NCBI Taxonomy" id="3229740"/>
    <lineage>
        <taxon>Viruses</taxon>
        <taxon>Duplodnaviria</taxon>
        <taxon>Heunggongvirae</taxon>
        <taxon>Uroviricota</taxon>
        <taxon>Caudoviricetes</taxon>
    </lineage>
</organism>
<reference evidence="1" key="1">
    <citation type="submission" date="2024-06" db="EMBL/GenBank/DDBJ databases">
        <title>This phage originates from the Bacteriophage catalogue of the Bacteriophage Competence Centre, Department of Microbiology und Biotechnology, Max Rubner-Institut, Kiel, Germany.</title>
        <authorList>
            <person name="Sprotte S."/>
            <person name="Brinks E."/>
            <person name="Hille F."/>
        </authorList>
    </citation>
    <scope>NUCLEOTIDE SEQUENCE</scope>
</reference>